<dbReference type="NCBIfam" id="NF004790">
    <property type="entry name" value="PRK06136.1"/>
    <property type="match status" value="1"/>
</dbReference>
<dbReference type="FunFam" id="3.40.1010.10:FF:000001">
    <property type="entry name" value="Siroheme synthase"/>
    <property type="match status" value="1"/>
</dbReference>
<dbReference type="CDD" id="cd11642">
    <property type="entry name" value="SUMT"/>
    <property type="match status" value="1"/>
</dbReference>
<sequence length="285" mass="30298">MQTTGKVWLVGVGPGDPELATMKAVRALREADVWLVDDLVPEAMLCYANPGTRIISVGKRGGRCSVSQSSIHEQALEHAQAGRCVARVKGGDPLLFGRGGEEAEFLRGHGIEVEIVNGISSGMAAAQALGIALTHRQHCHGVTFVTAHTRDDGDPDWAALVGSRTTLVIYMGMSRLAAIRDALLQAGMRSEMPVAVVMHASRGDEKRWVGSLATLTEAADAGLASPAVILVGEVVDIPNPASLTDQHPFGDLAAGLPCKQPEHDLQRERQRAHQEDHITEGTHPA</sequence>
<reference evidence="8 9" key="1">
    <citation type="submission" date="2019-03" db="EMBL/GenBank/DDBJ databases">
        <title>Comparative insights into the high quality Complete genome sequence of highly metal resistant Cupriavidus metallidurans strain BS1 isolated from a gold-copper mine.</title>
        <authorList>
            <person name="Mazhar H.S."/>
            <person name="Rensing C."/>
        </authorList>
    </citation>
    <scope>NUCLEOTIDE SEQUENCE [LARGE SCALE GENOMIC DNA]</scope>
    <source>
        <strain evidence="8 9">BS1</strain>
    </source>
</reference>
<evidence type="ECO:0000256" key="1">
    <source>
        <dbReference type="ARBA" id="ARBA00005879"/>
    </source>
</evidence>
<dbReference type="EC" id="2.1.1.107" evidence="2"/>
<keyword evidence="4 8" id="KW-0808">Transferase</keyword>
<evidence type="ECO:0000256" key="6">
    <source>
        <dbReference type="ARBA" id="ARBA00023244"/>
    </source>
</evidence>
<comment type="pathway">
    <text evidence="7">Porphyrin-containing compound metabolism; siroheme biosynthesis; precorrin-2 from uroporphyrinogen III: step 1/1.</text>
</comment>
<dbReference type="Gene3D" id="3.40.1010.10">
    <property type="entry name" value="Cobalt-precorrin-4 Transmethylase, Domain 1"/>
    <property type="match status" value="1"/>
</dbReference>
<dbReference type="InterPro" id="IPR000878">
    <property type="entry name" value="4pyrrol_Mease"/>
</dbReference>
<dbReference type="InterPro" id="IPR006366">
    <property type="entry name" value="CobA/CysG_C"/>
</dbReference>
<dbReference type="NCBIfam" id="TIGR01469">
    <property type="entry name" value="cobA_cysG_Cterm"/>
    <property type="match status" value="1"/>
</dbReference>
<dbReference type="InterPro" id="IPR014776">
    <property type="entry name" value="4pyrrole_Mease_sub2"/>
</dbReference>
<keyword evidence="5" id="KW-0949">S-adenosyl-L-methionine</keyword>
<evidence type="ECO:0000313" key="9">
    <source>
        <dbReference type="Proteomes" id="UP000253772"/>
    </source>
</evidence>
<name>A0A132HFX5_9BURK</name>
<dbReference type="InterPro" id="IPR035996">
    <property type="entry name" value="4pyrrol_Methylase_sf"/>
</dbReference>
<dbReference type="EMBL" id="CP037900">
    <property type="protein sequence ID" value="QBP11157.1"/>
    <property type="molecule type" value="Genomic_DNA"/>
</dbReference>
<proteinExistence type="inferred from homology"/>
<dbReference type="Gene3D" id="3.30.950.10">
    <property type="entry name" value="Methyltransferase, Cobalt-precorrin-4 Transmethylase, Domain 2"/>
    <property type="match status" value="1"/>
</dbReference>
<dbReference type="Proteomes" id="UP000253772">
    <property type="component" value="Chromosome c1"/>
</dbReference>
<dbReference type="AlphaFoldDB" id="A0A132HFX5"/>
<evidence type="ECO:0000256" key="2">
    <source>
        <dbReference type="ARBA" id="ARBA00012162"/>
    </source>
</evidence>
<accession>A0A132HFX5</accession>
<keyword evidence="3 8" id="KW-0489">Methyltransferase</keyword>
<gene>
    <name evidence="8" type="primary">cobA</name>
    <name evidence="8" type="ORF">DDF84_016035</name>
</gene>
<dbReference type="PANTHER" id="PTHR45790:SF3">
    <property type="entry name" value="S-ADENOSYL-L-METHIONINE-DEPENDENT UROPORPHYRINOGEN III METHYLTRANSFERASE, CHLOROPLASTIC"/>
    <property type="match status" value="1"/>
</dbReference>
<dbReference type="Pfam" id="PF00590">
    <property type="entry name" value="TP_methylase"/>
    <property type="match status" value="1"/>
</dbReference>
<dbReference type="UniPathway" id="UPA00262">
    <property type="reaction ID" value="UER00211"/>
</dbReference>
<evidence type="ECO:0000256" key="5">
    <source>
        <dbReference type="ARBA" id="ARBA00022691"/>
    </source>
</evidence>
<evidence type="ECO:0000256" key="7">
    <source>
        <dbReference type="ARBA" id="ARBA00025705"/>
    </source>
</evidence>
<dbReference type="InterPro" id="IPR050161">
    <property type="entry name" value="Siro_Cobalamin_biosynth"/>
</dbReference>
<dbReference type="GO" id="GO:0019354">
    <property type="term" value="P:siroheme biosynthetic process"/>
    <property type="evidence" value="ECO:0007669"/>
    <property type="project" value="UniProtKB-UniPathway"/>
</dbReference>
<organism evidence="8 9">
    <name type="scientific">Cupriavidus metallidurans</name>
    <dbReference type="NCBI Taxonomy" id="119219"/>
    <lineage>
        <taxon>Bacteria</taxon>
        <taxon>Pseudomonadati</taxon>
        <taxon>Pseudomonadota</taxon>
        <taxon>Betaproteobacteria</taxon>
        <taxon>Burkholderiales</taxon>
        <taxon>Burkholderiaceae</taxon>
        <taxon>Cupriavidus</taxon>
    </lineage>
</organism>
<dbReference type="OrthoDB" id="9815856at2"/>
<dbReference type="RefSeq" id="WP_024570348.1">
    <property type="nucleotide sequence ID" value="NZ_CP026544.1"/>
</dbReference>
<dbReference type="InterPro" id="IPR014777">
    <property type="entry name" value="4pyrrole_Mease_sub1"/>
</dbReference>
<dbReference type="SUPFAM" id="SSF53790">
    <property type="entry name" value="Tetrapyrrole methylase"/>
    <property type="match status" value="1"/>
</dbReference>
<dbReference type="GO" id="GO:0032259">
    <property type="term" value="P:methylation"/>
    <property type="evidence" value="ECO:0007669"/>
    <property type="project" value="UniProtKB-KW"/>
</dbReference>
<comment type="similarity">
    <text evidence="1">Belongs to the precorrin methyltransferase family.</text>
</comment>
<protein>
    <recommendedName>
        <fullName evidence="2">uroporphyrinogen-III C-methyltransferase</fullName>
        <ecNumber evidence="2">2.1.1.107</ecNumber>
    </recommendedName>
</protein>
<evidence type="ECO:0000256" key="4">
    <source>
        <dbReference type="ARBA" id="ARBA00022679"/>
    </source>
</evidence>
<evidence type="ECO:0000313" key="8">
    <source>
        <dbReference type="EMBL" id="QBP11157.1"/>
    </source>
</evidence>
<keyword evidence="6" id="KW-0627">Porphyrin biosynthesis</keyword>
<evidence type="ECO:0000256" key="3">
    <source>
        <dbReference type="ARBA" id="ARBA00022603"/>
    </source>
</evidence>
<dbReference type="GO" id="GO:0004851">
    <property type="term" value="F:uroporphyrin-III C-methyltransferase activity"/>
    <property type="evidence" value="ECO:0007669"/>
    <property type="project" value="UniProtKB-EC"/>
</dbReference>
<dbReference type="PANTHER" id="PTHR45790">
    <property type="entry name" value="SIROHEME SYNTHASE-RELATED"/>
    <property type="match status" value="1"/>
</dbReference>